<sequence length="458" mass="46336">MTCTVTGTLVDPSGIALAGAPYRISRAGGIVGSGSATIIPKIVTGHSGASGEFSAVLYTGKYALTVWPATGETYAVLIAVPPEATATLADLMDQAQPVSPILAQVLEALALAEAWAEKPEDAAVKPGKFSALHHAAKALGFRDEAAAAAAIAVAIVGSGNGLFPNGTVAAPALSFAADPDTGMFRQGANVLGFATGGALRLRLMSSGAEITGMLSGTAVQSGAIDATAGRLLPVGAFGLGASHGPLADLGSVRRAGFYYAYSDATGAPETGSANWSVLDMGGFNQNNGVQIAARQNALNTSPLYVARYAGGALGAWYKLHHTGSMLGTVSQAGGVPTGAMIERGSNANGSYVRFADGTQYCWHSLNLGSPVANGAGTRASPFYTGPQDWTLPAAFVAPPKFFPFAGQGAPVPIADRFFAVSNSAASATGITYIRASRLSSGTDATDVTVDVFAVGHWF</sequence>
<name>A0ABT3H3X5_9RHOB</name>
<keyword evidence="2" id="KW-1185">Reference proteome</keyword>
<protein>
    <recommendedName>
        <fullName evidence="3">Phage tail protein</fullName>
    </recommendedName>
</protein>
<evidence type="ECO:0000313" key="1">
    <source>
        <dbReference type="EMBL" id="MCW1934529.1"/>
    </source>
</evidence>
<gene>
    <name evidence="1" type="ORF">OKW52_20300</name>
</gene>
<organism evidence="1 2">
    <name type="scientific">Pararhodobacter zhoushanensis</name>
    <dbReference type="NCBI Taxonomy" id="2479545"/>
    <lineage>
        <taxon>Bacteria</taxon>
        <taxon>Pseudomonadati</taxon>
        <taxon>Pseudomonadota</taxon>
        <taxon>Alphaproteobacteria</taxon>
        <taxon>Rhodobacterales</taxon>
        <taxon>Paracoccaceae</taxon>
        <taxon>Pararhodobacter</taxon>
    </lineage>
</organism>
<dbReference type="EMBL" id="JAPDFL010000001">
    <property type="protein sequence ID" value="MCW1934529.1"/>
    <property type="molecule type" value="Genomic_DNA"/>
</dbReference>
<accession>A0ABT3H3X5</accession>
<comment type="caution">
    <text evidence="1">The sequence shown here is derived from an EMBL/GenBank/DDBJ whole genome shotgun (WGS) entry which is preliminary data.</text>
</comment>
<evidence type="ECO:0000313" key="2">
    <source>
        <dbReference type="Proteomes" id="UP001208938"/>
    </source>
</evidence>
<evidence type="ECO:0008006" key="3">
    <source>
        <dbReference type="Google" id="ProtNLM"/>
    </source>
</evidence>
<reference evidence="1 2" key="1">
    <citation type="submission" date="2022-10" db="EMBL/GenBank/DDBJ databases">
        <title>Pararhodobacter sp. nov., isolated from marine algae.</title>
        <authorList>
            <person name="Choi B.J."/>
            <person name="Kim J.M."/>
            <person name="Lee J.K."/>
            <person name="Choi D.G."/>
            <person name="Jeon C.O."/>
        </authorList>
    </citation>
    <scope>NUCLEOTIDE SEQUENCE [LARGE SCALE GENOMIC DNA]</scope>
    <source>
        <strain evidence="1 2">ZQ420</strain>
    </source>
</reference>
<proteinExistence type="predicted"/>
<dbReference type="Proteomes" id="UP001208938">
    <property type="component" value="Unassembled WGS sequence"/>
</dbReference>
<dbReference type="RefSeq" id="WP_264507314.1">
    <property type="nucleotide sequence ID" value="NZ_JAPDFL010000001.1"/>
</dbReference>